<evidence type="ECO:0000313" key="13">
    <source>
        <dbReference type="Proteomes" id="UP000526942"/>
    </source>
</evidence>
<dbReference type="PROSITE" id="PS00518">
    <property type="entry name" value="ZF_RING_1"/>
    <property type="match status" value="1"/>
</dbReference>
<dbReference type="SMART" id="SM00589">
    <property type="entry name" value="PRY"/>
    <property type="match status" value="1"/>
</dbReference>
<dbReference type="InterPro" id="IPR043136">
    <property type="entry name" value="B30.2/SPRY_sf"/>
</dbReference>
<dbReference type="SUPFAM" id="SSF57845">
    <property type="entry name" value="B-box zinc-binding domain"/>
    <property type="match status" value="1"/>
</dbReference>
<dbReference type="PRINTS" id="PR01407">
    <property type="entry name" value="BUTYPHLNCDUF"/>
</dbReference>
<dbReference type="InterPro" id="IPR013083">
    <property type="entry name" value="Znf_RING/FYVE/PHD"/>
</dbReference>
<dbReference type="InterPro" id="IPR058030">
    <property type="entry name" value="TRIM8/14/16/25/29/45/65_CC"/>
</dbReference>
<feature type="non-terminal residue" evidence="12">
    <location>
        <position position="1"/>
    </location>
</feature>
<dbReference type="PROSITE" id="PS50089">
    <property type="entry name" value="ZF_RING_2"/>
    <property type="match status" value="1"/>
</dbReference>
<evidence type="ECO:0000259" key="9">
    <source>
        <dbReference type="PROSITE" id="PS50089"/>
    </source>
</evidence>
<dbReference type="GO" id="GO:0008270">
    <property type="term" value="F:zinc ion binding"/>
    <property type="evidence" value="ECO:0007669"/>
    <property type="project" value="UniProtKB-KW"/>
</dbReference>
<dbReference type="SMART" id="SM00336">
    <property type="entry name" value="BBOX"/>
    <property type="match status" value="1"/>
</dbReference>
<dbReference type="Gene3D" id="3.30.40.10">
    <property type="entry name" value="Zinc/RING finger domain, C3HC4 (zinc finger)"/>
    <property type="match status" value="1"/>
</dbReference>
<evidence type="ECO:0000256" key="4">
    <source>
        <dbReference type="ARBA" id="ARBA00022833"/>
    </source>
</evidence>
<feature type="compositionally biased region" description="Pro residues" evidence="8">
    <location>
        <begin position="324"/>
        <end position="337"/>
    </location>
</feature>
<feature type="domain" description="B30.2/SPRY" evidence="11">
    <location>
        <begin position="326"/>
        <end position="518"/>
    </location>
</feature>
<keyword evidence="2" id="KW-0479">Metal-binding</keyword>
<dbReference type="CDD" id="cd19835">
    <property type="entry name" value="Bbox2_TRIM65_C-IV"/>
    <property type="match status" value="1"/>
</dbReference>
<feature type="non-terminal residue" evidence="12">
    <location>
        <position position="518"/>
    </location>
</feature>
<keyword evidence="1" id="KW-0399">Innate immunity</keyword>
<dbReference type="OrthoDB" id="6270329at2759"/>
<evidence type="ECO:0000259" key="11">
    <source>
        <dbReference type="PROSITE" id="PS50188"/>
    </source>
</evidence>
<accession>A0A7L0F0R7</accession>
<dbReference type="InterPro" id="IPR003877">
    <property type="entry name" value="SPRY_dom"/>
</dbReference>
<evidence type="ECO:0000256" key="2">
    <source>
        <dbReference type="ARBA" id="ARBA00022723"/>
    </source>
</evidence>
<dbReference type="SUPFAM" id="SSF57850">
    <property type="entry name" value="RING/U-box"/>
    <property type="match status" value="1"/>
</dbReference>
<proteinExistence type="predicted"/>
<evidence type="ECO:0000313" key="12">
    <source>
        <dbReference type="EMBL" id="NXJ88401.1"/>
    </source>
</evidence>
<dbReference type="InterPro" id="IPR000315">
    <property type="entry name" value="Znf_B-box"/>
</dbReference>
<dbReference type="Pfam" id="PF13445">
    <property type="entry name" value="zf-RING_UBOX"/>
    <property type="match status" value="1"/>
</dbReference>
<feature type="coiled-coil region" evidence="7">
    <location>
        <begin position="146"/>
        <end position="183"/>
    </location>
</feature>
<reference evidence="12 13" key="1">
    <citation type="submission" date="2019-09" db="EMBL/GenBank/DDBJ databases">
        <title>Bird 10,000 Genomes (B10K) Project - Family phase.</title>
        <authorList>
            <person name="Zhang G."/>
        </authorList>
    </citation>
    <scope>NUCLEOTIDE SEQUENCE [LARGE SCALE GENOMIC DNA]</scope>
    <source>
        <strain evidence="12">B10K-DU-011-20</strain>
        <tissue evidence="12">Muscle</tissue>
    </source>
</reference>
<gene>
    <name evidence="12" type="primary">Trim65</name>
    <name evidence="12" type="ORF">CORCON_R15102</name>
</gene>
<feature type="domain" description="RING-type" evidence="9">
    <location>
        <begin position="12"/>
        <end position="60"/>
    </location>
</feature>
<feature type="region of interest" description="Disordered" evidence="8">
    <location>
        <begin position="298"/>
        <end position="343"/>
    </location>
</feature>
<organism evidence="12 13">
    <name type="scientific">Corythaixoides concolor</name>
    <name type="common">Grey go-away-bird</name>
    <dbReference type="NCBI Taxonomy" id="103956"/>
    <lineage>
        <taxon>Eukaryota</taxon>
        <taxon>Metazoa</taxon>
        <taxon>Chordata</taxon>
        <taxon>Craniata</taxon>
        <taxon>Vertebrata</taxon>
        <taxon>Euteleostomi</taxon>
        <taxon>Archelosauria</taxon>
        <taxon>Archosauria</taxon>
        <taxon>Dinosauria</taxon>
        <taxon>Saurischia</taxon>
        <taxon>Theropoda</taxon>
        <taxon>Coelurosauria</taxon>
        <taxon>Aves</taxon>
        <taxon>Neognathae</taxon>
        <taxon>Neoaves</taxon>
        <taxon>Otidimorphae</taxon>
        <taxon>Musophagiformes</taxon>
        <taxon>Musophagidae</taxon>
        <taxon>Corythaixoides</taxon>
    </lineage>
</organism>
<evidence type="ECO:0000256" key="3">
    <source>
        <dbReference type="ARBA" id="ARBA00022771"/>
    </source>
</evidence>
<protein>
    <submittedName>
        <fullName evidence="12">TRI65 protein</fullName>
    </submittedName>
</protein>
<dbReference type="Pfam" id="PF13765">
    <property type="entry name" value="PRY"/>
    <property type="match status" value="1"/>
</dbReference>
<dbReference type="Gene3D" id="3.30.160.60">
    <property type="entry name" value="Classic Zinc Finger"/>
    <property type="match status" value="1"/>
</dbReference>
<dbReference type="InterPro" id="IPR051051">
    <property type="entry name" value="E3_ubiq-ligase_TRIM/RNF"/>
</dbReference>
<dbReference type="Proteomes" id="UP000526942">
    <property type="component" value="Unassembled WGS sequence"/>
</dbReference>
<evidence type="ECO:0000256" key="1">
    <source>
        <dbReference type="ARBA" id="ARBA00022588"/>
    </source>
</evidence>
<sequence length="518" mass="59062">MASQKLEETLVCSICLELFRVPVTLPCGHNFCKRCINDHWHKQEQVPAEAEKGYVCPECRRGFERRPELEKNVTLCSVVELAREGEARVPGSERCEVARGELCPQHGRLLELYCEDERRCICCVCTVRQCQQHRRVLFEEERSKKEALLKESLEKAQEESERIERAMQELEEQTRSIKDSSEGLKSVILSKFTLLKEALEDFQWRTVARIEQEQVAALGRVEEDWSLLKDRLDVLGQHRERAQHLLTCPDHRTFLQEFPLLPSPESPEVLLPGEFDVAGVIKPITEIVTNISRLLLENPPGSVAPKAPDPVGEGNPSARRAPSHPEPQPGPLSPPSMPLLFPDHRNLTFDPETANKYLKLSKGNRKAKHSTSTICGQQDQGPRFEPWQVLCTQGYGHGHHYWEVEISSHSVILGVTYRSLPRERQQGHKFTIGLDGGSWGLQVREDCYLGWHQGRAEKIQEHLYKSLGVSLDYGKGLLSFYGLGQTTRLIHSFHNVFTEPLYPVFWLCEGRAVTLCQR</sequence>
<keyword evidence="13" id="KW-1185">Reference proteome</keyword>
<dbReference type="PROSITE" id="PS50119">
    <property type="entry name" value="ZF_BBOX"/>
    <property type="match status" value="1"/>
</dbReference>
<keyword evidence="4" id="KW-0862">Zinc</keyword>
<dbReference type="InterPro" id="IPR027370">
    <property type="entry name" value="Znf-RING_euk"/>
</dbReference>
<dbReference type="InterPro" id="IPR006574">
    <property type="entry name" value="PRY"/>
</dbReference>
<keyword evidence="3 6" id="KW-0863">Zinc-finger</keyword>
<comment type="caution">
    <text evidence="12">The sequence shown here is derived from an EMBL/GenBank/DDBJ whole genome shotgun (WGS) entry which is preliminary data.</text>
</comment>
<dbReference type="InterPro" id="IPR001870">
    <property type="entry name" value="B30.2/SPRY"/>
</dbReference>
<evidence type="ECO:0000256" key="7">
    <source>
        <dbReference type="SAM" id="Coils"/>
    </source>
</evidence>
<dbReference type="Gene3D" id="2.60.120.920">
    <property type="match status" value="1"/>
</dbReference>
<dbReference type="GO" id="GO:0005737">
    <property type="term" value="C:cytoplasm"/>
    <property type="evidence" value="ECO:0007669"/>
    <property type="project" value="UniProtKB-ARBA"/>
</dbReference>
<dbReference type="AlphaFoldDB" id="A0A7L0F0R7"/>
<dbReference type="PROSITE" id="PS50188">
    <property type="entry name" value="B302_SPRY"/>
    <property type="match status" value="1"/>
</dbReference>
<keyword evidence="5" id="KW-0391">Immunity</keyword>
<dbReference type="InterPro" id="IPR017907">
    <property type="entry name" value="Znf_RING_CS"/>
</dbReference>
<dbReference type="SUPFAM" id="SSF49899">
    <property type="entry name" value="Concanavalin A-like lectins/glucanases"/>
    <property type="match status" value="1"/>
</dbReference>
<evidence type="ECO:0000256" key="8">
    <source>
        <dbReference type="SAM" id="MobiDB-lite"/>
    </source>
</evidence>
<dbReference type="GO" id="GO:0045087">
    <property type="term" value="P:innate immune response"/>
    <property type="evidence" value="ECO:0007669"/>
    <property type="project" value="UniProtKB-KW"/>
</dbReference>
<dbReference type="PANTHER" id="PTHR25465">
    <property type="entry name" value="B-BOX DOMAIN CONTAINING"/>
    <property type="match status" value="1"/>
</dbReference>
<dbReference type="SMART" id="SM00184">
    <property type="entry name" value="RING"/>
    <property type="match status" value="1"/>
</dbReference>
<dbReference type="Pfam" id="PF00622">
    <property type="entry name" value="SPRY"/>
    <property type="match status" value="1"/>
</dbReference>
<name>A0A7L0F0R7_CORCN</name>
<dbReference type="SMART" id="SM00449">
    <property type="entry name" value="SPRY"/>
    <property type="match status" value="1"/>
</dbReference>
<feature type="domain" description="B box-type" evidence="10">
    <location>
        <begin position="98"/>
        <end position="145"/>
    </location>
</feature>
<dbReference type="Pfam" id="PF25600">
    <property type="entry name" value="TRIM_CC"/>
    <property type="match status" value="1"/>
</dbReference>
<dbReference type="EMBL" id="VXAM01000027">
    <property type="protein sequence ID" value="NXJ88401.1"/>
    <property type="molecule type" value="Genomic_DNA"/>
</dbReference>
<dbReference type="InterPro" id="IPR013320">
    <property type="entry name" value="ConA-like_dom_sf"/>
</dbReference>
<dbReference type="InterPro" id="IPR001841">
    <property type="entry name" value="Znf_RING"/>
</dbReference>
<dbReference type="InterPro" id="IPR003879">
    <property type="entry name" value="Butyrophylin_SPRY"/>
</dbReference>
<evidence type="ECO:0000256" key="6">
    <source>
        <dbReference type="PROSITE-ProRule" id="PRU00024"/>
    </source>
</evidence>
<keyword evidence="7" id="KW-0175">Coiled coil</keyword>
<dbReference type="PANTHER" id="PTHR25465:SF14">
    <property type="entry name" value="E3 UBIQUITIN-PROTEIN LIGASE TRIM65"/>
    <property type="match status" value="1"/>
</dbReference>
<evidence type="ECO:0000256" key="5">
    <source>
        <dbReference type="ARBA" id="ARBA00022859"/>
    </source>
</evidence>
<evidence type="ECO:0000259" key="10">
    <source>
        <dbReference type="PROSITE" id="PS50119"/>
    </source>
</evidence>